<reference evidence="9 10" key="1">
    <citation type="submission" date="2019-02" db="EMBL/GenBank/DDBJ databases">
        <title>Planctomycetal bacteria perform biofilm scaping via a novel small molecule.</title>
        <authorList>
            <person name="Jeske O."/>
            <person name="Boedeker C."/>
            <person name="Wiegand S."/>
            <person name="Breitling P."/>
            <person name="Kallscheuer N."/>
            <person name="Jogler M."/>
            <person name="Rohde M."/>
            <person name="Petersen J."/>
            <person name="Medema M.H."/>
            <person name="Surup F."/>
            <person name="Jogler C."/>
        </authorList>
    </citation>
    <scope>NUCLEOTIDE SEQUENCE [LARGE SCALE GENOMIC DNA]</scope>
    <source>
        <strain evidence="9 10">Mal15</strain>
    </source>
</reference>
<evidence type="ECO:0000256" key="7">
    <source>
        <dbReference type="ARBA" id="ARBA00023136"/>
    </source>
</evidence>
<dbReference type="GO" id="GO:0005886">
    <property type="term" value="C:plasma membrane"/>
    <property type="evidence" value="ECO:0007669"/>
    <property type="project" value="UniProtKB-SubCell"/>
</dbReference>
<evidence type="ECO:0000256" key="1">
    <source>
        <dbReference type="ARBA" id="ARBA00004651"/>
    </source>
</evidence>
<comment type="subcellular location">
    <subcellularLocation>
        <location evidence="1">Cell membrane</location>
        <topology evidence="1">Multi-pass membrane protein</topology>
    </subcellularLocation>
</comment>
<dbReference type="Pfam" id="PF03547">
    <property type="entry name" value="Mem_trans"/>
    <property type="match status" value="2"/>
</dbReference>
<dbReference type="KEGG" id="smam:Mal15_49290"/>
<evidence type="ECO:0000313" key="10">
    <source>
        <dbReference type="Proteomes" id="UP000321353"/>
    </source>
</evidence>
<feature type="transmembrane region" description="Helical" evidence="8">
    <location>
        <begin position="76"/>
        <end position="97"/>
    </location>
</feature>
<keyword evidence="3" id="KW-0813">Transport</keyword>
<keyword evidence="7 8" id="KW-0472">Membrane</keyword>
<evidence type="ECO:0000256" key="3">
    <source>
        <dbReference type="ARBA" id="ARBA00022448"/>
    </source>
</evidence>
<keyword evidence="4" id="KW-1003">Cell membrane</keyword>
<dbReference type="InterPro" id="IPR038770">
    <property type="entry name" value="Na+/solute_symporter_sf"/>
</dbReference>
<evidence type="ECO:0000256" key="8">
    <source>
        <dbReference type="SAM" id="Phobius"/>
    </source>
</evidence>
<feature type="transmembrane region" description="Helical" evidence="8">
    <location>
        <begin position="198"/>
        <end position="224"/>
    </location>
</feature>
<feature type="transmembrane region" description="Helical" evidence="8">
    <location>
        <begin position="236"/>
        <end position="259"/>
    </location>
</feature>
<evidence type="ECO:0000256" key="5">
    <source>
        <dbReference type="ARBA" id="ARBA00022692"/>
    </source>
</evidence>
<gene>
    <name evidence="9" type="ORF">Mal15_49290</name>
</gene>
<dbReference type="EMBL" id="CP036264">
    <property type="protein sequence ID" value="QEG00853.1"/>
    <property type="molecule type" value="Genomic_DNA"/>
</dbReference>
<keyword evidence="10" id="KW-1185">Reference proteome</keyword>
<organism evidence="9 10">
    <name type="scientific">Stieleria maiorica</name>
    <dbReference type="NCBI Taxonomy" id="2795974"/>
    <lineage>
        <taxon>Bacteria</taxon>
        <taxon>Pseudomonadati</taxon>
        <taxon>Planctomycetota</taxon>
        <taxon>Planctomycetia</taxon>
        <taxon>Pirellulales</taxon>
        <taxon>Pirellulaceae</taxon>
        <taxon>Stieleria</taxon>
    </lineage>
</organism>
<dbReference type="GO" id="GO:0055085">
    <property type="term" value="P:transmembrane transport"/>
    <property type="evidence" value="ECO:0007669"/>
    <property type="project" value="InterPro"/>
</dbReference>
<feature type="transmembrane region" description="Helical" evidence="8">
    <location>
        <begin position="265"/>
        <end position="284"/>
    </location>
</feature>
<evidence type="ECO:0000256" key="4">
    <source>
        <dbReference type="ARBA" id="ARBA00022475"/>
    </source>
</evidence>
<feature type="transmembrane region" description="Helical" evidence="8">
    <location>
        <begin position="140"/>
        <end position="159"/>
    </location>
</feature>
<feature type="transmembrane region" description="Helical" evidence="8">
    <location>
        <begin position="296"/>
        <end position="321"/>
    </location>
</feature>
<dbReference type="Proteomes" id="UP000321353">
    <property type="component" value="Chromosome"/>
</dbReference>
<protein>
    <submittedName>
        <fullName evidence="9">Membrane transport protein</fullName>
    </submittedName>
</protein>
<dbReference type="Gene3D" id="1.20.1530.20">
    <property type="match status" value="2"/>
</dbReference>
<proteinExistence type="inferred from homology"/>
<evidence type="ECO:0000313" key="9">
    <source>
        <dbReference type="EMBL" id="QEG00853.1"/>
    </source>
</evidence>
<dbReference type="PANTHER" id="PTHR36838">
    <property type="entry name" value="AUXIN EFFLUX CARRIER FAMILY PROTEIN"/>
    <property type="match status" value="1"/>
</dbReference>
<evidence type="ECO:0000256" key="6">
    <source>
        <dbReference type="ARBA" id="ARBA00022989"/>
    </source>
</evidence>
<name>A0A5B9MHS9_9BACT</name>
<comment type="similarity">
    <text evidence="2">Belongs to the auxin efflux carrier (TC 2.A.69) family.</text>
</comment>
<feature type="transmembrane region" description="Helical" evidence="8">
    <location>
        <begin position="109"/>
        <end position="128"/>
    </location>
</feature>
<sequence length="322" mass="34137">MLGRMQDFWPIIASVLGVFLVMGVGAACRSVGWLTAEADRTLANLAANVMLPAYFIHQFSQSSEIGEIATAWQPPLFGFVSTCVGLLVAHGFARSVVGRWFGLVSDSSQRAFALCAGICNYGYIPLPLAEQFYPTAMIDLILHNVGVSIALWSLGIAIISGSGGDGWKKVLISPPLWAVVISILLSAMGWAQSIPTPLATAIGTLGSCAIPLGLLLSGAIIVDFIRDKSWLADAKVIAAGIGIRQLLLPLLMLGIGGWIVQSPDLRTVVMLQAAMPAAVFPIVLTKLYGRDTETALRVVLWTSVAGIILIPAWLAAGAWWLG</sequence>
<dbReference type="PANTHER" id="PTHR36838:SF3">
    <property type="entry name" value="TRANSPORTER AUXIN EFFLUX CARRIER EC FAMILY"/>
    <property type="match status" value="1"/>
</dbReference>
<dbReference type="InterPro" id="IPR004776">
    <property type="entry name" value="Mem_transp_PIN-like"/>
</dbReference>
<dbReference type="AlphaFoldDB" id="A0A5B9MHS9"/>
<feature type="transmembrane region" description="Helical" evidence="8">
    <location>
        <begin position="171"/>
        <end position="192"/>
    </location>
</feature>
<accession>A0A5B9MHS9</accession>
<keyword evidence="5 8" id="KW-0812">Transmembrane</keyword>
<keyword evidence="6 8" id="KW-1133">Transmembrane helix</keyword>
<dbReference type="PROSITE" id="PS51257">
    <property type="entry name" value="PROKAR_LIPOPROTEIN"/>
    <property type="match status" value="1"/>
</dbReference>
<evidence type="ECO:0000256" key="2">
    <source>
        <dbReference type="ARBA" id="ARBA00010145"/>
    </source>
</evidence>